<comment type="caution">
    <text evidence="2">The sequence shown here is derived from an EMBL/GenBank/DDBJ whole genome shotgun (WGS) entry which is preliminary data.</text>
</comment>
<dbReference type="InterPro" id="IPR041482">
    <property type="entry name" value="LSDAT_prok"/>
</dbReference>
<gene>
    <name evidence="2" type="ORF">GCM10023161_18880</name>
</gene>
<proteinExistence type="predicted"/>
<name>A0ABP8RI92_9MYCO</name>
<reference evidence="3" key="1">
    <citation type="journal article" date="2019" name="Int. J. Syst. Evol. Microbiol.">
        <title>The Global Catalogue of Microorganisms (GCM) 10K type strain sequencing project: providing services to taxonomists for standard genome sequencing and annotation.</title>
        <authorList>
            <consortium name="The Broad Institute Genomics Platform"/>
            <consortium name="The Broad Institute Genome Sequencing Center for Infectious Disease"/>
            <person name="Wu L."/>
            <person name="Ma J."/>
        </authorList>
    </citation>
    <scope>NUCLEOTIDE SEQUENCE [LARGE SCALE GENOMIC DNA]</scope>
    <source>
        <strain evidence="3">JCM 17782</strain>
    </source>
</reference>
<feature type="domain" description="LSDAT prokaryote" evidence="1">
    <location>
        <begin position="2"/>
        <end position="122"/>
    </location>
</feature>
<evidence type="ECO:0000259" key="1">
    <source>
        <dbReference type="Pfam" id="PF18171"/>
    </source>
</evidence>
<organism evidence="2 3">
    <name type="scientific">Mycobacterium paraffinicum</name>
    <dbReference type="NCBI Taxonomy" id="53378"/>
    <lineage>
        <taxon>Bacteria</taxon>
        <taxon>Bacillati</taxon>
        <taxon>Actinomycetota</taxon>
        <taxon>Actinomycetes</taxon>
        <taxon>Mycobacteriales</taxon>
        <taxon>Mycobacteriaceae</taxon>
        <taxon>Mycobacterium</taxon>
    </lineage>
</organism>
<evidence type="ECO:0000313" key="3">
    <source>
        <dbReference type="Proteomes" id="UP001501417"/>
    </source>
</evidence>
<protein>
    <recommendedName>
        <fullName evidence="1">LSDAT prokaryote domain-containing protein</fullName>
    </recommendedName>
</protein>
<dbReference type="EMBL" id="BAABGF010000023">
    <property type="protein sequence ID" value="GAA4539360.1"/>
    <property type="molecule type" value="Genomic_DNA"/>
</dbReference>
<accession>A0ABP8RI92</accession>
<evidence type="ECO:0000313" key="2">
    <source>
        <dbReference type="EMBL" id="GAA4539360.1"/>
    </source>
</evidence>
<sequence>MAAGTVQLPRGALQDGRTVLESNHTHFVIVPGEKWGAEAPWIARTATCLAGTAPSITLLANGGKITYSDLQRSVEAGRPVIVIAGSGRTADVLVRALVGAPAEERATALVESGLIQAVSMDDLSLLSEFLVAALSGSAAE</sequence>
<dbReference type="Proteomes" id="UP001501417">
    <property type="component" value="Unassembled WGS sequence"/>
</dbReference>
<keyword evidence="3" id="KW-1185">Reference proteome</keyword>
<dbReference type="Pfam" id="PF18171">
    <property type="entry name" value="LSDAT_prok"/>
    <property type="match status" value="1"/>
</dbReference>